<dbReference type="GO" id="GO:0032259">
    <property type="term" value="P:methylation"/>
    <property type="evidence" value="ECO:0007669"/>
    <property type="project" value="UniProtKB-KW"/>
</dbReference>
<dbReference type="EMBL" id="CP034086">
    <property type="protein sequence ID" value="AZG76695.1"/>
    <property type="molecule type" value="Genomic_DNA"/>
</dbReference>
<dbReference type="InterPro" id="IPR029063">
    <property type="entry name" value="SAM-dependent_MTases_sf"/>
</dbReference>
<feature type="domain" description="O-methyltransferase dimerisation" evidence="6">
    <location>
        <begin position="15"/>
        <end position="87"/>
    </location>
</feature>
<dbReference type="SUPFAM" id="SSF46785">
    <property type="entry name" value="Winged helix' DNA-binding domain"/>
    <property type="match status" value="1"/>
</dbReference>
<evidence type="ECO:0000256" key="1">
    <source>
        <dbReference type="ARBA" id="ARBA00022603"/>
    </source>
</evidence>
<dbReference type="KEGG" id="mros:EHO51_08145"/>
<dbReference type="PROSITE" id="PS51683">
    <property type="entry name" value="SAM_OMT_II"/>
    <property type="match status" value="1"/>
</dbReference>
<gene>
    <name evidence="7" type="ORF">EHO51_08145</name>
</gene>
<evidence type="ECO:0000259" key="5">
    <source>
        <dbReference type="Pfam" id="PF00891"/>
    </source>
</evidence>
<dbReference type="Proteomes" id="UP000273982">
    <property type="component" value="Chromosome"/>
</dbReference>
<dbReference type="PANTHER" id="PTHR43712">
    <property type="entry name" value="PUTATIVE (AFU_ORTHOLOGUE AFUA_4G14580)-RELATED"/>
    <property type="match status" value="1"/>
</dbReference>
<dbReference type="Gene3D" id="1.10.10.10">
    <property type="entry name" value="Winged helix-like DNA-binding domain superfamily/Winged helix DNA-binding domain"/>
    <property type="match status" value="1"/>
</dbReference>
<dbReference type="CDD" id="cd02440">
    <property type="entry name" value="AdoMet_MTases"/>
    <property type="match status" value="1"/>
</dbReference>
<dbReference type="PANTHER" id="PTHR43712:SF2">
    <property type="entry name" value="O-METHYLTRANSFERASE CICE"/>
    <property type="match status" value="1"/>
</dbReference>
<evidence type="ECO:0000256" key="4">
    <source>
        <dbReference type="PIRSR" id="PIRSR005739-1"/>
    </source>
</evidence>
<keyword evidence="1 7" id="KW-0489">Methyltransferase</keyword>
<evidence type="ECO:0000259" key="6">
    <source>
        <dbReference type="Pfam" id="PF08100"/>
    </source>
</evidence>
<dbReference type="Pfam" id="PF00891">
    <property type="entry name" value="Methyltransf_2"/>
    <property type="match status" value="1"/>
</dbReference>
<evidence type="ECO:0000313" key="8">
    <source>
        <dbReference type="Proteomes" id="UP000273982"/>
    </source>
</evidence>
<dbReference type="Pfam" id="PF08100">
    <property type="entry name" value="Dimerisation"/>
    <property type="match status" value="1"/>
</dbReference>
<dbReference type="Gene3D" id="3.40.50.150">
    <property type="entry name" value="Vaccinia Virus protein VP39"/>
    <property type="match status" value="1"/>
</dbReference>
<dbReference type="GO" id="GO:0008171">
    <property type="term" value="F:O-methyltransferase activity"/>
    <property type="evidence" value="ECO:0007669"/>
    <property type="project" value="InterPro"/>
</dbReference>
<evidence type="ECO:0000313" key="7">
    <source>
        <dbReference type="EMBL" id="AZG76695.1"/>
    </source>
</evidence>
<dbReference type="AlphaFoldDB" id="A0A3G8M5N3"/>
<dbReference type="SUPFAM" id="SSF53335">
    <property type="entry name" value="S-adenosyl-L-methionine-dependent methyltransferases"/>
    <property type="match status" value="1"/>
</dbReference>
<dbReference type="InterPro" id="IPR016461">
    <property type="entry name" value="COMT-like"/>
</dbReference>
<dbReference type="InterPro" id="IPR001077">
    <property type="entry name" value="COMT_C"/>
</dbReference>
<evidence type="ECO:0000256" key="2">
    <source>
        <dbReference type="ARBA" id="ARBA00022679"/>
    </source>
</evidence>
<organism evidence="7 8">
    <name type="scientific">Methylocystis rosea</name>
    <dbReference type="NCBI Taxonomy" id="173366"/>
    <lineage>
        <taxon>Bacteria</taxon>
        <taxon>Pseudomonadati</taxon>
        <taxon>Pseudomonadota</taxon>
        <taxon>Alphaproteobacteria</taxon>
        <taxon>Hyphomicrobiales</taxon>
        <taxon>Methylocystaceae</taxon>
        <taxon>Methylocystis</taxon>
    </lineage>
</organism>
<dbReference type="InterPro" id="IPR036388">
    <property type="entry name" value="WH-like_DNA-bd_sf"/>
</dbReference>
<evidence type="ECO:0000256" key="3">
    <source>
        <dbReference type="ARBA" id="ARBA00022691"/>
    </source>
</evidence>
<keyword evidence="3" id="KW-0949">S-adenosyl-L-methionine</keyword>
<feature type="active site" description="Proton acceptor" evidence="4">
    <location>
        <position position="245"/>
    </location>
</feature>
<sequence>MLKPSPEKLLALGMSFWNAKALLSAVELGVFDALADGPADLATLTPKLGLHKRSAHDFFDALVAMKVLERDAAGRYANTPETDFFLVRGRPSYVGGLLEMANARLYESWGHLSEALRTGQRQSENQDESDFFAALYADPQRLRGFLSAMSGVSAGAAQAIADKFSWRDYRTFVDVGAAQGMVPVTIARAHPHLSGGGFDLPQVGPIFEEFVAANGLAERLRFYPGDFFKDDLPTADVIIMGHILHDWDLEQKRLLLKKAYDALPEGGVLIVYEALIDNDRRENAFGLLMSLNMLIETDGGFDFTGADCEGWMKEAGFSSSRVEHLTGPDSMVVGVK</sequence>
<keyword evidence="2 7" id="KW-0808">Transferase</keyword>
<feature type="domain" description="O-methyltransferase C-terminal" evidence="5">
    <location>
        <begin position="109"/>
        <end position="318"/>
    </location>
</feature>
<dbReference type="InterPro" id="IPR036390">
    <property type="entry name" value="WH_DNA-bd_sf"/>
</dbReference>
<reference evidence="7 8" key="1">
    <citation type="submission" date="2018-11" db="EMBL/GenBank/DDBJ databases">
        <title>Genome squencing of methanotrophic bacteria isolated from alkaline groundwater in Korea.</title>
        <authorList>
            <person name="Nguyen L.N."/>
        </authorList>
    </citation>
    <scope>NUCLEOTIDE SEQUENCE [LARGE SCALE GENOMIC DNA]</scope>
    <source>
        <strain evidence="7 8">GW6</strain>
    </source>
</reference>
<accession>A0A3G8M5N3</accession>
<dbReference type="PIRSF" id="PIRSF005739">
    <property type="entry name" value="O-mtase"/>
    <property type="match status" value="1"/>
</dbReference>
<dbReference type="InterPro" id="IPR012967">
    <property type="entry name" value="COMT_dimerisation"/>
</dbReference>
<protein>
    <submittedName>
        <fullName evidence="7">Methyltransferase</fullName>
    </submittedName>
</protein>
<dbReference type="RefSeq" id="WP_124738464.1">
    <property type="nucleotide sequence ID" value="NZ_CP034086.1"/>
</dbReference>
<name>A0A3G8M5N3_9HYPH</name>
<dbReference type="GO" id="GO:0046983">
    <property type="term" value="F:protein dimerization activity"/>
    <property type="evidence" value="ECO:0007669"/>
    <property type="project" value="InterPro"/>
</dbReference>
<proteinExistence type="predicted"/>